<dbReference type="PANTHER" id="PTHR33978">
    <property type="entry name" value="SERINE/THREONINE-KINASE"/>
    <property type="match status" value="1"/>
</dbReference>
<evidence type="ECO:0000313" key="2">
    <source>
        <dbReference type="Proteomes" id="UP000188354"/>
    </source>
</evidence>
<protein>
    <submittedName>
        <fullName evidence="1">Uncharacterized protein</fullName>
    </submittedName>
</protein>
<gene>
    <name evidence="1" type="ORF">TanjilG_10864</name>
</gene>
<accession>A0A1J7GZR4</accession>
<name>A0A1J7GZR4_LUPAN</name>
<reference evidence="1 2" key="1">
    <citation type="journal article" date="2017" name="Plant Biotechnol. J.">
        <title>A comprehensive draft genome sequence for lupin (Lupinus angustifolius), an emerging health food: insights into plant-microbe interactions and legume evolution.</title>
        <authorList>
            <person name="Hane J.K."/>
            <person name="Ming Y."/>
            <person name="Kamphuis L.G."/>
            <person name="Nelson M.N."/>
            <person name="Garg G."/>
            <person name="Atkins C.A."/>
            <person name="Bayer P.E."/>
            <person name="Bravo A."/>
            <person name="Bringans S."/>
            <person name="Cannon S."/>
            <person name="Edwards D."/>
            <person name="Foley R."/>
            <person name="Gao L.L."/>
            <person name="Harrison M.J."/>
            <person name="Huang W."/>
            <person name="Hurgobin B."/>
            <person name="Li S."/>
            <person name="Liu C.W."/>
            <person name="McGrath A."/>
            <person name="Morahan G."/>
            <person name="Murray J."/>
            <person name="Weller J."/>
            <person name="Jian J."/>
            <person name="Singh K.B."/>
        </authorList>
    </citation>
    <scope>NUCLEOTIDE SEQUENCE [LARGE SCALE GENOMIC DNA]</scope>
    <source>
        <strain evidence="2">cv. Tanjil</strain>
        <tissue evidence="1">Whole plant</tissue>
    </source>
</reference>
<sequence length="113" mass="12999">MIDNKKLDFPIWDCGSPLYDSHELVSLAYAIERHMITWPSIIGPNPFITTQFFETHEAKVSTKSSVTKGSSMVTTFSEILVKNSLKKKLNPLKKKKKDKRRRTLFYELFCGGN</sequence>
<dbReference type="EMBL" id="CM007376">
    <property type="protein sequence ID" value="OIV95044.1"/>
    <property type="molecule type" value="Genomic_DNA"/>
</dbReference>
<organism evidence="1 2">
    <name type="scientific">Lupinus angustifolius</name>
    <name type="common">Narrow-leaved blue lupine</name>
    <dbReference type="NCBI Taxonomy" id="3871"/>
    <lineage>
        <taxon>Eukaryota</taxon>
        <taxon>Viridiplantae</taxon>
        <taxon>Streptophyta</taxon>
        <taxon>Embryophyta</taxon>
        <taxon>Tracheophyta</taxon>
        <taxon>Spermatophyta</taxon>
        <taxon>Magnoliopsida</taxon>
        <taxon>eudicotyledons</taxon>
        <taxon>Gunneridae</taxon>
        <taxon>Pentapetalae</taxon>
        <taxon>rosids</taxon>
        <taxon>fabids</taxon>
        <taxon>Fabales</taxon>
        <taxon>Fabaceae</taxon>
        <taxon>Papilionoideae</taxon>
        <taxon>50 kb inversion clade</taxon>
        <taxon>genistoids sensu lato</taxon>
        <taxon>core genistoids</taxon>
        <taxon>Genisteae</taxon>
        <taxon>Lupinus</taxon>
    </lineage>
</organism>
<dbReference type="Gramene" id="OIV95044">
    <property type="protein sequence ID" value="OIV95044"/>
    <property type="gene ID" value="TanjilG_10864"/>
</dbReference>
<keyword evidence="2" id="KW-1185">Reference proteome</keyword>
<evidence type="ECO:0000313" key="1">
    <source>
        <dbReference type="EMBL" id="OIV95044.1"/>
    </source>
</evidence>
<dbReference type="OMA" id="SKQSITH"/>
<proteinExistence type="predicted"/>
<dbReference type="PANTHER" id="PTHR33978:SF18">
    <property type="entry name" value="OS01G0656300 PROTEIN"/>
    <property type="match status" value="1"/>
</dbReference>
<dbReference type="AlphaFoldDB" id="A0A1J7GZR4"/>
<dbReference type="Proteomes" id="UP000188354">
    <property type="component" value="Chromosome LG16"/>
</dbReference>